<comment type="caution">
    <text evidence="3">The sequence shown here is derived from an EMBL/GenBank/DDBJ whole genome shotgun (WGS) entry which is preliminary data.</text>
</comment>
<dbReference type="SUPFAM" id="SSF51735">
    <property type="entry name" value="NAD(P)-binding Rossmann-fold domains"/>
    <property type="match status" value="1"/>
</dbReference>
<keyword evidence="1" id="KW-0560">Oxidoreductase</keyword>
<dbReference type="InterPro" id="IPR050129">
    <property type="entry name" value="Zn_alcohol_dh"/>
</dbReference>
<evidence type="ECO:0000256" key="1">
    <source>
        <dbReference type="ARBA" id="ARBA00023002"/>
    </source>
</evidence>
<dbReference type="RefSeq" id="WP_131109376.1">
    <property type="nucleotide sequence ID" value="NZ_BJCU01000003.1"/>
</dbReference>
<evidence type="ECO:0000313" key="4">
    <source>
        <dbReference type="Proteomes" id="UP000292187"/>
    </source>
</evidence>
<dbReference type="InterPro" id="IPR013154">
    <property type="entry name" value="ADH-like_N"/>
</dbReference>
<proteinExistence type="predicted"/>
<name>A0A7Z7YMH3_ESCAL</name>
<feature type="domain" description="Alcohol dehydrogenase-like N-terminal" evidence="2">
    <location>
        <begin position="19"/>
        <end position="117"/>
    </location>
</feature>
<dbReference type="Proteomes" id="UP000292187">
    <property type="component" value="Unassembled WGS sequence"/>
</dbReference>
<reference evidence="3 4" key="1">
    <citation type="submission" date="2019-02" db="EMBL/GenBank/DDBJ databases">
        <title>Draft genome sequence of Escherichia albertii strain Mex-12/320a, isolated from an infant with diarrhea, harboring virulence genes associated with diarrheagenic strains of enteropathogenic E. coli.</title>
        <authorList>
            <person name="Maldonado-Puga S."/>
            <person name="Meza-Segura M."/>
            <person name="Zaidi M.B."/>
            <person name="Estrada-Garcia T."/>
        </authorList>
    </citation>
    <scope>NUCLEOTIDE SEQUENCE [LARGE SCALE GENOMIC DNA]</scope>
    <source>
        <strain evidence="3 4">Mex-12/320a</strain>
    </source>
</reference>
<evidence type="ECO:0000259" key="2">
    <source>
        <dbReference type="Pfam" id="PF08240"/>
    </source>
</evidence>
<dbReference type="InterPro" id="IPR011032">
    <property type="entry name" value="GroES-like_sf"/>
</dbReference>
<dbReference type="Pfam" id="PF08240">
    <property type="entry name" value="ADH_N"/>
    <property type="match status" value="1"/>
</dbReference>
<dbReference type="PANTHER" id="PTHR43401:SF2">
    <property type="entry name" value="L-THREONINE 3-DEHYDROGENASE"/>
    <property type="match status" value="1"/>
</dbReference>
<dbReference type="AlphaFoldDB" id="A0A7Z7YMH3"/>
<dbReference type="SUPFAM" id="SSF50129">
    <property type="entry name" value="GroES-like"/>
    <property type="match status" value="1"/>
</dbReference>
<evidence type="ECO:0000313" key="3">
    <source>
        <dbReference type="EMBL" id="TBR52648.1"/>
    </source>
</evidence>
<dbReference type="Gene3D" id="3.90.180.10">
    <property type="entry name" value="Medium-chain alcohol dehydrogenases, catalytic domain"/>
    <property type="match status" value="2"/>
</dbReference>
<dbReference type="GO" id="GO:0016491">
    <property type="term" value="F:oxidoreductase activity"/>
    <property type="evidence" value="ECO:0007669"/>
    <property type="project" value="UniProtKB-KW"/>
</dbReference>
<dbReference type="EMBL" id="SIZV01000013">
    <property type="protein sequence ID" value="TBR52648.1"/>
    <property type="molecule type" value="Genomic_DNA"/>
</dbReference>
<sequence length="536" mass="58485">MNSFGVNNLPTTLNMPRPGPREVLARVDAFAICASDVKMISMGNDYPLFKGRDFSVNPAILGHELSLTVVKPGCEMVDAWPTGTRLGVQPDVYLNNERFCIGVNVNGGMAEYLLLGEEVFSSDHGSCAFAVDERLSHAAVAQTEPLACVEAAFVQHSRPSMKPDGRVLIWLDTGINRNFTLDMPFVSSDIIVVGIPEVYQEYISGLANDEVVFTSDLPETLFDDIIILGNPDDATLTAISERMAVNGLLCWLPQSEPQKYVAMDVAKIHYNKVNLLGSSQRRLSDAFREEKYRYDYHPGGVLIISGGGGTMGRIHLQRALKSPCAPAKIIVTGNTRTRLDQMAQDFSAIIAASDIEVNYLALQDCVDFRGQLRELVGEHGATDIIVSAPGIEPIDAVVEFLADDGILILFSGTRYGLFGKLPLGWVASRNVSITASSGSSVADQLQVLAKMNRNEALPDFNVAAIGGLMATKSGLEAVKAGRFTGKVVIYPQLKHLPLLPLNELGNWDRQLGDYVVQNGWSRTAERMLEHIYHGKE</sequence>
<dbReference type="InterPro" id="IPR036291">
    <property type="entry name" value="NAD(P)-bd_dom_sf"/>
</dbReference>
<organism evidence="3 4">
    <name type="scientific">Escherichia albertii</name>
    <dbReference type="NCBI Taxonomy" id="208962"/>
    <lineage>
        <taxon>Bacteria</taxon>
        <taxon>Pseudomonadati</taxon>
        <taxon>Pseudomonadota</taxon>
        <taxon>Gammaproteobacteria</taxon>
        <taxon>Enterobacterales</taxon>
        <taxon>Enterobacteriaceae</taxon>
        <taxon>Escherichia</taxon>
    </lineage>
</organism>
<dbReference type="GeneID" id="89519942"/>
<protein>
    <recommendedName>
        <fullName evidence="2">Alcohol dehydrogenase-like N-terminal domain-containing protein</fullName>
    </recommendedName>
</protein>
<accession>A0A7Z7YMH3</accession>
<dbReference type="PANTHER" id="PTHR43401">
    <property type="entry name" value="L-THREONINE 3-DEHYDROGENASE"/>
    <property type="match status" value="1"/>
</dbReference>
<gene>
    <name evidence="3" type="ORF">EYS06_11830</name>
</gene>